<sequence>MGRDWKTMQKGFDEAVSKSRVGSAPASPECRLKPNVGYQNCLSKLKSDLIVATALSSMIGSLAMGLLANLPLGLAPGMGANAYLAYNLVGFHGSGHMTYRTAMAIVFVEGCAFLAIAVLGLRAKLARLIPTSVRLACAAGIGLFIAFVGLQPHQGVGLVGPDPATLVTLSACKSINPASGECIGGRMQSPTFWLGLVGFLIMCYGLMKNIKGSMIYGMLFVTLISWFRGTSVTVFPYTKLGDSTYDYFKKVVDFHKIESTFWAISFTDFNRTQVWVALATLLYVDVLATTGTLYTMAEIGGFVNEGAFEGEYTAYMVDAGATIVGSALGVSPIATFVESTAGIRRWENRVDRCDSGNILWVVVVLHAFAEQCAAVGSRPVSGDGGGADDEGGEGDRVGEREGGGSGVCYYNSDAVDVFDREWDRWRDWDLRCA</sequence>
<name>A0AAW2WLP0_SESRA</name>
<dbReference type="AlphaFoldDB" id="A0AAW2WLP0"/>
<feature type="transmembrane region" description="Helical" evidence="8">
    <location>
        <begin position="214"/>
        <end position="237"/>
    </location>
</feature>
<evidence type="ECO:0000256" key="5">
    <source>
        <dbReference type="ARBA" id="ARBA00022989"/>
    </source>
</evidence>
<dbReference type="InterPro" id="IPR006043">
    <property type="entry name" value="NCS2"/>
</dbReference>
<dbReference type="GO" id="GO:0015854">
    <property type="term" value="P:guanine transport"/>
    <property type="evidence" value="ECO:0007669"/>
    <property type="project" value="TreeGrafter"/>
</dbReference>
<dbReference type="EMBL" id="JACGWJ010000001">
    <property type="protein sequence ID" value="KAL0441974.1"/>
    <property type="molecule type" value="Genomic_DNA"/>
</dbReference>
<dbReference type="PANTHER" id="PTHR43337">
    <property type="entry name" value="XANTHINE/URACIL PERMEASE C887.17-RELATED"/>
    <property type="match status" value="1"/>
</dbReference>
<dbReference type="GO" id="GO:0005345">
    <property type="term" value="F:purine nucleobase transmembrane transporter activity"/>
    <property type="evidence" value="ECO:0007669"/>
    <property type="project" value="TreeGrafter"/>
</dbReference>
<feature type="region of interest" description="Disordered" evidence="7">
    <location>
        <begin position="377"/>
        <end position="400"/>
    </location>
</feature>
<comment type="caution">
    <text evidence="9">The sequence shown here is derived from an EMBL/GenBank/DDBJ whole genome shotgun (WGS) entry which is preliminary data.</text>
</comment>
<feature type="transmembrane region" description="Helical" evidence="8">
    <location>
        <begin position="101"/>
        <end position="121"/>
    </location>
</feature>
<keyword evidence="3" id="KW-0813">Transport</keyword>
<feature type="transmembrane region" description="Helical" evidence="8">
    <location>
        <begin position="49"/>
        <end position="68"/>
    </location>
</feature>
<dbReference type="InterPro" id="IPR045018">
    <property type="entry name" value="Azg-like"/>
</dbReference>
<feature type="transmembrane region" description="Helical" evidence="8">
    <location>
        <begin position="133"/>
        <end position="150"/>
    </location>
</feature>
<keyword evidence="5 8" id="KW-1133">Transmembrane helix</keyword>
<evidence type="ECO:0000256" key="6">
    <source>
        <dbReference type="ARBA" id="ARBA00023136"/>
    </source>
</evidence>
<dbReference type="GO" id="GO:0015853">
    <property type="term" value="P:adenine transport"/>
    <property type="evidence" value="ECO:0007669"/>
    <property type="project" value="TreeGrafter"/>
</dbReference>
<evidence type="ECO:0000256" key="1">
    <source>
        <dbReference type="ARBA" id="ARBA00004141"/>
    </source>
</evidence>
<dbReference type="Pfam" id="PF00860">
    <property type="entry name" value="Xan_ur_permease"/>
    <property type="match status" value="1"/>
</dbReference>
<organism evidence="9">
    <name type="scientific">Sesamum radiatum</name>
    <name type="common">Black benniseed</name>
    <dbReference type="NCBI Taxonomy" id="300843"/>
    <lineage>
        <taxon>Eukaryota</taxon>
        <taxon>Viridiplantae</taxon>
        <taxon>Streptophyta</taxon>
        <taxon>Embryophyta</taxon>
        <taxon>Tracheophyta</taxon>
        <taxon>Spermatophyta</taxon>
        <taxon>Magnoliopsida</taxon>
        <taxon>eudicotyledons</taxon>
        <taxon>Gunneridae</taxon>
        <taxon>Pentapetalae</taxon>
        <taxon>asterids</taxon>
        <taxon>lamiids</taxon>
        <taxon>Lamiales</taxon>
        <taxon>Pedaliaceae</taxon>
        <taxon>Sesamum</taxon>
    </lineage>
</organism>
<reference evidence="9" key="1">
    <citation type="submission" date="2020-06" db="EMBL/GenBank/DDBJ databases">
        <authorList>
            <person name="Li T."/>
            <person name="Hu X."/>
            <person name="Zhang T."/>
            <person name="Song X."/>
            <person name="Zhang H."/>
            <person name="Dai N."/>
            <person name="Sheng W."/>
            <person name="Hou X."/>
            <person name="Wei L."/>
        </authorList>
    </citation>
    <scope>NUCLEOTIDE SEQUENCE</scope>
    <source>
        <strain evidence="9">G02</strain>
        <tissue evidence="9">Leaf</tissue>
    </source>
</reference>
<feature type="transmembrane region" description="Helical" evidence="8">
    <location>
        <begin position="274"/>
        <end position="294"/>
    </location>
</feature>
<evidence type="ECO:0000256" key="3">
    <source>
        <dbReference type="ARBA" id="ARBA00022448"/>
    </source>
</evidence>
<keyword evidence="4 8" id="KW-0812">Transmembrane</keyword>
<feature type="transmembrane region" description="Helical" evidence="8">
    <location>
        <begin position="190"/>
        <end position="207"/>
    </location>
</feature>
<evidence type="ECO:0000256" key="8">
    <source>
        <dbReference type="SAM" id="Phobius"/>
    </source>
</evidence>
<proteinExistence type="inferred from homology"/>
<reference evidence="9" key="2">
    <citation type="journal article" date="2024" name="Plant">
        <title>Genomic evolution and insights into agronomic trait innovations of Sesamum species.</title>
        <authorList>
            <person name="Miao H."/>
            <person name="Wang L."/>
            <person name="Qu L."/>
            <person name="Liu H."/>
            <person name="Sun Y."/>
            <person name="Le M."/>
            <person name="Wang Q."/>
            <person name="Wei S."/>
            <person name="Zheng Y."/>
            <person name="Lin W."/>
            <person name="Duan Y."/>
            <person name="Cao H."/>
            <person name="Xiong S."/>
            <person name="Wang X."/>
            <person name="Wei L."/>
            <person name="Li C."/>
            <person name="Ma Q."/>
            <person name="Ju M."/>
            <person name="Zhao R."/>
            <person name="Li G."/>
            <person name="Mu C."/>
            <person name="Tian Q."/>
            <person name="Mei H."/>
            <person name="Zhang T."/>
            <person name="Gao T."/>
            <person name="Zhang H."/>
        </authorList>
    </citation>
    <scope>NUCLEOTIDE SEQUENCE</scope>
    <source>
        <strain evidence="9">G02</strain>
    </source>
</reference>
<dbReference type="GO" id="GO:0005886">
    <property type="term" value="C:plasma membrane"/>
    <property type="evidence" value="ECO:0007669"/>
    <property type="project" value="TreeGrafter"/>
</dbReference>
<comment type="subcellular location">
    <subcellularLocation>
        <location evidence="1">Membrane</location>
        <topology evidence="1">Multi-pass membrane protein</topology>
    </subcellularLocation>
</comment>
<keyword evidence="6 8" id="KW-0472">Membrane</keyword>
<evidence type="ECO:0000256" key="7">
    <source>
        <dbReference type="SAM" id="MobiDB-lite"/>
    </source>
</evidence>
<accession>A0AAW2WLP0</accession>
<evidence type="ECO:0000256" key="4">
    <source>
        <dbReference type="ARBA" id="ARBA00022692"/>
    </source>
</evidence>
<evidence type="ECO:0000256" key="2">
    <source>
        <dbReference type="ARBA" id="ARBA00005697"/>
    </source>
</evidence>
<comment type="similarity">
    <text evidence="2">Belongs to the nucleobase:cation symporter-2 (NCS2) (TC 2.A.40) family. Azg-like subfamily.</text>
</comment>
<protein>
    <submittedName>
        <fullName evidence="9">Adenine/guanine permease AZG2</fullName>
    </submittedName>
</protein>
<dbReference type="PANTHER" id="PTHR43337:SF13">
    <property type="entry name" value="ADENINE_GUANINE PERMEASE AZG2"/>
    <property type="match status" value="1"/>
</dbReference>
<gene>
    <name evidence="9" type="ORF">Sradi_0136300</name>
</gene>
<evidence type="ECO:0000313" key="9">
    <source>
        <dbReference type="EMBL" id="KAL0441974.1"/>
    </source>
</evidence>